<reference evidence="9 10" key="1">
    <citation type="submission" date="2019-02" db="EMBL/GenBank/DDBJ databases">
        <title>Deep-cultivation of Planctomycetes and their phenomic and genomic characterization uncovers novel biology.</title>
        <authorList>
            <person name="Wiegand S."/>
            <person name="Jogler M."/>
            <person name="Boedeker C."/>
            <person name="Pinto D."/>
            <person name="Vollmers J."/>
            <person name="Rivas-Marin E."/>
            <person name="Kohn T."/>
            <person name="Peeters S.H."/>
            <person name="Heuer A."/>
            <person name="Rast P."/>
            <person name="Oberbeckmann S."/>
            <person name="Bunk B."/>
            <person name="Jeske O."/>
            <person name="Meyerdierks A."/>
            <person name="Storesund J.E."/>
            <person name="Kallscheuer N."/>
            <person name="Luecker S."/>
            <person name="Lage O.M."/>
            <person name="Pohl T."/>
            <person name="Merkel B.J."/>
            <person name="Hornburger P."/>
            <person name="Mueller R.-W."/>
            <person name="Bruemmer F."/>
            <person name="Labrenz M."/>
            <person name="Spormann A.M."/>
            <person name="Op Den Camp H."/>
            <person name="Overmann J."/>
            <person name="Amann R."/>
            <person name="Jetten M.S.M."/>
            <person name="Mascher T."/>
            <person name="Medema M.H."/>
            <person name="Devos D.P."/>
            <person name="Kaster A.-K."/>
            <person name="Ovreas L."/>
            <person name="Rohde M."/>
            <person name="Galperin M.Y."/>
            <person name="Jogler C."/>
        </authorList>
    </citation>
    <scope>NUCLEOTIDE SEQUENCE [LARGE SCALE GENOMIC DNA]</scope>
    <source>
        <strain evidence="9 10">Q31b</strain>
    </source>
</reference>
<evidence type="ECO:0000256" key="1">
    <source>
        <dbReference type="ARBA" id="ARBA00001913"/>
    </source>
</evidence>
<gene>
    <name evidence="9" type="ORF">Q31b_40970</name>
</gene>
<dbReference type="EC" id="3.1.6.1" evidence="9"/>
<proteinExistence type="inferred from homology"/>
<name>A0A5C6DVA9_9BACT</name>
<feature type="domain" description="Sulfatase N-terminal" evidence="8">
    <location>
        <begin position="33"/>
        <end position="404"/>
    </location>
</feature>
<dbReference type="PANTHER" id="PTHR45953">
    <property type="entry name" value="IDURONATE 2-SULFATASE"/>
    <property type="match status" value="1"/>
</dbReference>
<keyword evidence="10" id="KW-1185">Reference proteome</keyword>
<evidence type="ECO:0000259" key="8">
    <source>
        <dbReference type="Pfam" id="PF00884"/>
    </source>
</evidence>
<dbReference type="Gene3D" id="3.40.720.10">
    <property type="entry name" value="Alkaline Phosphatase, subunit A"/>
    <property type="match status" value="1"/>
</dbReference>
<keyword evidence="4 7" id="KW-0732">Signal</keyword>
<dbReference type="InterPro" id="IPR017850">
    <property type="entry name" value="Alkaline_phosphatase_core_sf"/>
</dbReference>
<dbReference type="InterPro" id="IPR035874">
    <property type="entry name" value="IDS"/>
</dbReference>
<feature type="chain" id="PRO_5022745577" evidence="7">
    <location>
        <begin position="26"/>
        <end position="519"/>
    </location>
</feature>
<dbReference type="GO" id="GO:0005737">
    <property type="term" value="C:cytoplasm"/>
    <property type="evidence" value="ECO:0007669"/>
    <property type="project" value="TreeGrafter"/>
</dbReference>
<dbReference type="EMBL" id="SJPY01000006">
    <property type="protein sequence ID" value="TWU39016.1"/>
    <property type="molecule type" value="Genomic_DNA"/>
</dbReference>
<feature type="signal peptide" evidence="7">
    <location>
        <begin position="1"/>
        <end position="25"/>
    </location>
</feature>
<evidence type="ECO:0000313" key="10">
    <source>
        <dbReference type="Proteomes" id="UP000315471"/>
    </source>
</evidence>
<evidence type="ECO:0000256" key="6">
    <source>
        <dbReference type="ARBA" id="ARBA00022837"/>
    </source>
</evidence>
<evidence type="ECO:0000256" key="2">
    <source>
        <dbReference type="ARBA" id="ARBA00008779"/>
    </source>
</evidence>
<sequence length="519" mass="59178" precursor="true">MIPTFVRFTLIGFTFSFLGAVSVGAEPSEETSPNVLFIAIDDLRPELGCYGSTIAKSPNINRLAESGVTFTRAYCQQAVCNPSRASLMTGLRPDTIRVWDLSTDFRTAKPDAVTLTQQFMKNGYHAVGIGKIFHNDIQDPGSWSEPKLNIDGYPFDPDAVYRAKENVAWLEQRKQELIAEGDTRRIDPFGKWYLKHVATENVDLPDDAYFDGAQTSVAIEKMGKLASGDKPFFLAVGYYRPHLPFNVPKRYWDMYDRDKIRLAENRFLPKNAPIMAVNTAREIRGYTDFEHQPRPHEGSFPDDQARLLKHGYLASVSYIDAQVGRLLDTLKDLNLDKNTIVVLWGDHGWKLGEHNSWCKMTNYEIDTHVPLIVRAPDAKENGKQCDRLVEFVDVYPTLCELADVPLREELEGNSFAPLLEKCDLPWKEAVFSQFLRDGIWIAPDNVAYMGRCIRTERYRYVEWKKKNDNEIVARELYDLQLDPQENNNVADQKENREVVVQLAAQLNAGWKSVVPKQAD</sequence>
<comment type="similarity">
    <text evidence="2">Belongs to the sulfatase family.</text>
</comment>
<keyword evidence="3" id="KW-0479">Metal-binding</keyword>
<accession>A0A5C6DVA9</accession>
<dbReference type="GO" id="GO:0004065">
    <property type="term" value="F:arylsulfatase activity"/>
    <property type="evidence" value="ECO:0007669"/>
    <property type="project" value="UniProtKB-EC"/>
</dbReference>
<dbReference type="CDD" id="cd16030">
    <property type="entry name" value="iduronate-2-sulfatase"/>
    <property type="match status" value="1"/>
</dbReference>
<organism evidence="9 10">
    <name type="scientific">Novipirellula aureliae</name>
    <dbReference type="NCBI Taxonomy" id="2527966"/>
    <lineage>
        <taxon>Bacteria</taxon>
        <taxon>Pseudomonadati</taxon>
        <taxon>Planctomycetota</taxon>
        <taxon>Planctomycetia</taxon>
        <taxon>Pirellulales</taxon>
        <taxon>Pirellulaceae</taxon>
        <taxon>Novipirellula</taxon>
    </lineage>
</organism>
<dbReference type="PANTHER" id="PTHR45953:SF1">
    <property type="entry name" value="IDURONATE 2-SULFATASE"/>
    <property type="match status" value="1"/>
</dbReference>
<evidence type="ECO:0000256" key="5">
    <source>
        <dbReference type="ARBA" id="ARBA00022801"/>
    </source>
</evidence>
<dbReference type="Proteomes" id="UP000315471">
    <property type="component" value="Unassembled WGS sequence"/>
</dbReference>
<dbReference type="Pfam" id="PF00884">
    <property type="entry name" value="Sulfatase"/>
    <property type="match status" value="1"/>
</dbReference>
<dbReference type="RefSeq" id="WP_146601291.1">
    <property type="nucleotide sequence ID" value="NZ_SJPY01000006.1"/>
</dbReference>
<comment type="caution">
    <text evidence="9">The sequence shown here is derived from an EMBL/GenBank/DDBJ whole genome shotgun (WGS) entry which is preliminary data.</text>
</comment>
<keyword evidence="6" id="KW-0106">Calcium</keyword>
<evidence type="ECO:0000256" key="4">
    <source>
        <dbReference type="ARBA" id="ARBA00022729"/>
    </source>
</evidence>
<keyword evidence="5 9" id="KW-0378">Hydrolase</keyword>
<dbReference type="AlphaFoldDB" id="A0A5C6DVA9"/>
<dbReference type="OrthoDB" id="9782218at2"/>
<evidence type="ECO:0000256" key="7">
    <source>
        <dbReference type="SAM" id="SignalP"/>
    </source>
</evidence>
<comment type="cofactor">
    <cofactor evidence="1">
        <name>Ca(2+)</name>
        <dbReference type="ChEBI" id="CHEBI:29108"/>
    </cofactor>
</comment>
<evidence type="ECO:0000313" key="9">
    <source>
        <dbReference type="EMBL" id="TWU39016.1"/>
    </source>
</evidence>
<dbReference type="InterPro" id="IPR000917">
    <property type="entry name" value="Sulfatase_N"/>
</dbReference>
<protein>
    <submittedName>
        <fullName evidence="9">Arylsulfatase</fullName>
        <ecNumber evidence="9">3.1.6.1</ecNumber>
    </submittedName>
</protein>
<dbReference type="GO" id="GO:0046872">
    <property type="term" value="F:metal ion binding"/>
    <property type="evidence" value="ECO:0007669"/>
    <property type="project" value="UniProtKB-KW"/>
</dbReference>
<dbReference type="SUPFAM" id="SSF53649">
    <property type="entry name" value="Alkaline phosphatase-like"/>
    <property type="match status" value="1"/>
</dbReference>
<dbReference type="GO" id="GO:0004423">
    <property type="term" value="F:iduronate-2-sulfatase activity"/>
    <property type="evidence" value="ECO:0007669"/>
    <property type="project" value="InterPro"/>
</dbReference>
<evidence type="ECO:0000256" key="3">
    <source>
        <dbReference type="ARBA" id="ARBA00022723"/>
    </source>
</evidence>